<dbReference type="Proteomes" id="UP001178507">
    <property type="component" value="Unassembled WGS sequence"/>
</dbReference>
<feature type="non-terminal residue" evidence="2">
    <location>
        <position position="455"/>
    </location>
</feature>
<protein>
    <submittedName>
        <fullName evidence="2">Uncharacterized protein</fullName>
    </submittedName>
</protein>
<evidence type="ECO:0000313" key="3">
    <source>
        <dbReference type="Proteomes" id="UP001178507"/>
    </source>
</evidence>
<name>A0AA36N4C9_9DINO</name>
<dbReference type="EMBL" id="CAUJNA010002009">
    <property type="protein sequence ID" value="CAJ1390140.1"/>
    <property type="molecule type" value="Genomic_DNA"/>
</dbReference>
<feature type="region of interest" description="Disordered" evidence="1">
    <location>
        <begin position="347"/>
        <end position="455"/>
    </location>
</feature>
<dbReference type="AlphaFoldDB" id="A0AA36N4C9"/>
<sequence>PKSLILRQCQWKASQGLYPAILRTFTVAGWDQLWSAQSERVAEMQRRLQSACRDAALLTDNSSQKEEATTDIRSQAAQAVQPAQLADSKQASKPLCQAVPADEGAGSYPAESEAGRTCHSIEVPQAIAHHEDITNVSNEVLQLRLLKTQHEELKSQLSRAEAQLRRLSPHAVFQLRSYLEKHFREPGLALQVQESIVRLIQCLFAVFKMEVSTLTAEALLSGARKIFRDPHSFTSKLCSTATFSSEEAKKLAPFLTSGSQFRRVREKEVNECYEALHCWLSAFYTYSTVSDQVEATVQQLDRQEWLLRRLNNQEDHSMAYPCPVSTAGHVGQAWTPAVSTVSSRSANTCAGGVTKQNSSSARVTASPLSRSRRALQGIAQTTRPVGRAREGEGLQPSRSPSPGQSSRPLARPRPVPSVAFGSPAVSARAAHVTSPIGRAGGPGVGRPRAETAPVA</sequence>
<dbReference type="Gene3D" id="1.20.920.20">
    <property type="match status" value="1"/>
</dbReference>
<evidence type="ECO:0000313" key="2">
    <source>
        <dbReference type="EMBL" id="CAJ1390140.1"/>
    </source>
</evidence>
<feature type="compositionally biased region" description="Low complexity" evidence="1">
    <location>
        <begin position="393"/>
        <end position="409"/>
    </location>
</feature>
<organism evidence="2 3">
    <name type="scientific">Effrenium voratum</name>
    <dbReference type="NCBI Taxonomy" id="2562239"/>
    <lineage>
        <taxon>Eukaryota</taxon>
        <taxon>Sar</taxon>
        <taxon>Alveolata</taxon>
        <taxon>Dinophyceae</taxon>
        <taxon>Suessiales</taxon>
        <taxon>Symbiodiniaceae</taxon>
        <taxon>Effrenium</taxon>
    </lineage>
</organism>
<proteinExistence type="predicted"/>
<gene>
    <name evidence="2" type="ORF">EVOR1521_LOCUS15634</name>
</gene>
<feature type="non-terminal residue" evidence="2">
    <location>
        <position position="1"/>
    </location>
</feature>
<evidence type="ECO:0000256" key="1">
    <source>
        <dbReference type="SAM" id="MobiDB-lite"/>
    </source>
</evidence>
<reference evidence="2" key="1">
    <citation type="submission" date="2023-08" db="EMBL/GenBank/DDBJ databases">
        <authorList>
            <person name="Chen Y."/>
            <person name="Shah S."/>
            <person name="Dougan E. K."/>
            <person name="Thang M."/>
            <person name="Chan C."/>
        </authorList>
    </citation>
    <scope>NUCLEOTIDE SEQUENCE</scope>
</reference>
<feature type="compositionally biased region" description="Polar residues" evidence="1">
    <location>
        <begin position="347"/>
        <end position="369"/>
    </location>
</feature>
<accession>A0AA36N4C9</accession>
<keyword evidence="3" id="KW-1185">Reference proteome</keyword>
<comment type="caution">
    <text evidence="2">The sequence shown here is derived from an EMBL/GenBank/DDBJ whole genome shotgun (WGS) entry which is preliminary data.</text>
</comment>